<protein>
    <submittedName>
        <fullName evidence="1">Uncharacterized protein</fullName>
    </submittedName>
</protein>
<evidence type="ECO:0000313" key="2">
    <source>
        <dbReference type="Proteomes" id="UP000255541"/>
    </source>
</evidence>
<dbReference type="EMBL" id="QRBA01000006">
    <property type="protein sequence ID" value="RDS90969.1"/>
    <property type="molecule type" value="Genomic_DNA"/>
</dbReference>
<name>A0A7Z6MZ15_PSEFL</name>
<proteinExistence type="predicted"/>
<reference evidence="1 2" key="1">
    <citation type="submission" date="2018-07" db="EMBL/GenBank/DDBJ databases">
        <title>Draft Genome Sequence of Pseudomonas fluorescens AHK-1 associated with canker disease of kiwifruit.</title>
        <authorList>
            <person name="Wu Z."/>
        </authorList>
    </citation>
    <scope>NUCLEOTIDE SEQUENCE [LARGE SCALE GENOMIC DNA]</scope>
    <source>
        <strain evidence="1 2">AHK-1</strain>
    </source>
</reference>
<sequence length="72" mass="7830">MMLGSKGDVACGQAKGRNWEAIIGIGPGHPIGERFDSNHQCYRCEGGCVVQRHRFGSLPVIRQALDAHRVKG</sequence>
<comment type="caution">
    <text evidence="1">The sequence shown here is derived from an EMBL/GenBank/DDBJ whole genome shotgun (WGS) entry which is preliminary data.</text>
</comment>
<dbReference type="Proteomes" id="UP000255541">
    <property type="component" value="Unassembled WGS sequence"/>
</dbReference>
<organism evidence="1 2">
    <name type="scientific">Pseudomonas fluorescens</name>
    <dbReference type="NCBI Taxonomy" id="294"/>
    <lineage>
        <taxon>Bacteria</taxon>
        <taxon>Pseudomonadati</taxon>
        <taxon>Pseudomonadota</taxon>
        <taxon>Gammaproteobacteria</taxon>
        <taxon>Pseudomonadales</taxon>
        <taxon>Pseudomonadaceae</taxon>
        <taxon>Pseudomonas</taxon>
    </lineage>
</organism>
<gene>
    <name evidence="1" type="ORF">DL347_13060</name>
</gene>
<evidence type="ECO:0000313" key="1">
    <source>
        <dbReference type="EMBL" id="RDS90969.1"/>
    </source>
</evidence>
<accession>A0A7Z6MZ15</accession>
<dbReference type="AlphaFoldDB" id="A0A7Z6MZ15"/>